<dbReference type="InterPro" id="IPR003514">
    <property type="entry name" value="Microviridae_protein_F"/>
</dbReference>
<evidence type="ECO:0000256" key="3">
    <source>
        <dbReference type="ARBA" id="ARBA00022431"/>
    </source>
</evidence>
<dbReference type="InterPro" id="IPR037002">
    <property type="entry name" value="Microviridae_protein_F_sf"/>
</dbReference>
<evidence type="ECO:0000256" key="5">
    <source>
        <dbReference type="ARBA" id="ARBA00022844"/>
    </source>
</evidence>
<dbReference type="Gene3D" id="2.60.169.10">
    <property type="entry name" value="Microviridae F protein"/>
    <property type="match status" value="1"/>
</dbReference>
<name>A0AAU8B8G0_9VIRU</name>
<evidence type="ECO:0000256" key="2">
    <source>
        <dbReference type="ARBA" id="ARBA00009963"/>
    </source>
</evidence>
<organism evidence="6">
    <name type="scientific">Dulem virus 196</name>
    <dbReference type="NCBI Taxonomy" id="3145673"/>
    <lineage>
        <taxon>Viruses</taxon>
        <taxon>Monodnaviria</taxon>
        <taxon>Sangervirae</taxon>
        <taxon>Phixviricota</taxon>
        <taxon>Malgrandaviricetes</taxon>
        <taxon>Petitvirales</taxon>
        <taxon>Microviridae</taxon>
        <taxon>Microvirus</taxon>
    </lineage>
</organism>
<evidence type="ECO:0000256" key="4">
    <source>
        <dbReference type="ARBA" id="ARBA00022561"/>
    </source>
</evidence>
<dbReference type="InterPro" id="IPR016184">
    <property type="entry name" value="Capsid/spike_ssDNA_virus"/>
</dbReference>
<dbReference type="Pfam" id="PF02305">
    <property type="entry name" value="Phage_F"/>
    <property type="match status" value="1"/>
</dbReference>
<reference evidence="6" key="1">
    <citation type="submission" date="2024-03" db="EMBL/GenBank/DDBJ databases">
        <title>Diverse circular DNA viruses in blood, oral, and fecal samples of captive lemurs.</title>
        <authorList>
            <person name="Paietta E.N."/>
            <person name="Kraberger S."/>
            <person name="Lund M.C."/>
            <person name="Custer J.M."/>
            <person name="Vargas K.M."/>
            <person name="Ehmke E.E."/>
            <person name="Yoder A.D."/>
            <person name="Varsani A."/>
        </authorList>
    </citation>
    <scope>NUCLEOTIDE SEQUENCE</scope>
    <source>
        <strain evidence="6">Duke_28FS_71</strain>
    </source>
</reference>
<comment type="similarity">
    <text evidence="2">Belongs to the microviridae F protein family.</text>
</comment>
<dbReference type="GO" id="GO:0039615">
    <property type="term" value="C:T=1 icosahedral viral capsid"/>
    <property type="evidence" value="ECO:0007669"/>
    <property type="project" value="UniProtKB-KW"/>
</dbReference>
<sequence>MKSIMVNQFKQLPDVSFGRNTFNRTYSHLTTLDAGLLYPVLRMEVTPGETIKLDASFFGRINTLIVPSYANIYADFHIWYVPSRLVWKNFNAFMGESYNSYGGAKVNPDDYLTPICNAPTGGFPRYGVADYLSVPPAVEGLFMRADFLRSYNLIWNCFYRSETLQTPVLVPTDDGPDDYGLYNLLPRGKRFDYFTSCLPSPQRGESVYIPLGSSAPVVTTTDVSRFNASYGASIGLRYGHIGVSSASAFINEGAVADGLPTGFKADLTTAAGTTVQAFRNLVALNQFLERENRYGDRIQEIIFGHFGVKAPDYRLQVPEYLGGTTIRVNISSVPQTSASETDVTPQGNLSAYGIIAHSGSGFFRSFVEHGLILGLLSIRTDLQYQQGVDRMFTRRKKLDFLWPELAGLSDQEVYNREIYADGSDADSEIFGYQERFGDYRFYNSYVSGKMRTSDPQSLDVWHTAQYFNNRPRLNSEFIEENPPIDRLIAVQNEPQFTIDCFFEIEDTLPLPLYGIPGLERL</sequence>
<keyword evidence="3" id="KW-1140">T=1 icosahedral capsid protein</keyword>
<proteinExistence type="inferred from homology"/>
<keyword evidence="5" id="KW-0946">Virion</keyword>
<dbReference type="GO" id="GO:0005198">
    <property type="term" value="F:structural molecule activity"/>
    <property type="evidence" value="ECO:0007669"/>
    <property type="project" value="InterPro"/>
</dbReference>
<evidence type="ECO:0000313" key="6">
    <source>
        <dbReference type="EMBL" id="XCD07785.1"/>
    </source>
</evidence>
<protein>
    <submittedName>
        <fullName evidence="6">Major capsid protein</fullName>
    </submittedName>
</protein>
<comment type="subcellular location">
    <subcellularLocation>
        <location evidence="1">Virion</location>
    </subcellularLocation>
</comment>
<evidence type="ECO:0000256" key="1">
    <source>
        <dbReference type="ARBA" id="ARBA00004328"/>
    </source>
</evidence>
<keyword evidence="4" id="KW-0167">Capsid protein</keyword>
<dbReference type="EMBL" id="PP511811">
    <property type="protein sequence ID" value="XCD07785.1"/>
    <property type="molecule type" value="Genomic_DNA"/>
</dbReference>
<dbReference type="SUPFAM" id="SSF88645">
    <property type="entry name" value="ssDNA viruses"/>
    <property type="match status" value="1"/>
</dbReference>
<accession>A0AAU8B8G0</accession>